<reference evidence="3" key="2">
    <citation type="submission" date="2020-08" db="EMBL/GenBank/DDBJ databases">
        <title>The Agave Microbiome: Exploring the role of microbial communities in plant adaptations to desert environments.</title>
        <authorList>
            <person name="Partida-Martinez L.P."/>
        </authorList>
    </citation>
    <scope>NUCLEOTIDE SEQUENCE [LARGE SCALE GENOMIC DNA]</scope>
    <source>
        <strain evidence="3">AT2.8</strain>
    </source>
</reference>
<dbReference type="Proteomes" id="UP000548423">
    <property type="component" value="Unassembled WGS sequence"/>
</dbReference>
<keyword evidence="1" id="KW-0812">Transmembrane</keyword>
<evidence type="ECO:0000256" key="1">
    <source>
        <dbReference type="SAM" id="Phobius"/>
    </source>
</evidence>
<organism evidence="2 3">
    <name type="scientific">Neobacillus niacini</name>
    <dbReference type="NCBI Taxonomy" id="86668"/>
    <lineage>
        <taxon>Bacteria</taxon>
        <taxon>Bacillati</taxon>
        <taxon>Bacillota</taxon>
        <taxon>Bacilli</taxon>
        <taxon>Bacillales</taxon>
        <taxon>Bacillaceae</taxon>
        <taxon>Neobacillus</taxon>
    </lineage>
</organism>
<reference evidence="3" key="1">
    <citation type="submission" date="2020-07" db="EMBL/GenBank/DDBJ databases">
        <authorList>
            <person name="Partida-Martinez L."/>
            <person name="Huntemann M."/>
            <person name="Clum A."/>
            <person name="Wang J."/>
            <person name="Palaniappan K."/>
            <person name="Ritter S."/>
            <person name="Chen I.-M."/>
            <person name="Stamatis D."/>
            <person name="Reddy T."/>
            <person name="O'Malley R."/>
            <person name="Daum C."/>
            <person name="Shapiro N."/>
            <person name="Ivanova N."/>
            <person name="Kyrpides N."/>
            <person name="Woyke T."/>
        </authorList>
    </citation>
    <scope>NUCLEOTIDE SEQUENCE [LARGE SCALE GENOMIC DNA]</scope>
    <source>
        <strain evidence="3">AT2.8</strain>
    </source>
</reference>
<protein>
    <submittedName>
        <fullName evidence="2">Uncharacterized protein</fullName>
    </submittedName>
</protein>
<accession>A0A852TLC3</accession>
<keyword evidence="1" id="KW-0472">Membrane</keyword>
<keyword evidence="1" id="KW-1133">Transmembrane helix</keyword>
<gene>
    <name evidence="2" type="ORF">F4694_005818</name>
</gene>
<comment type="caution">
    <text evidence="2">The sequence shown here is derived from an EMBL/GenBank/DDBJ whole genome shotgun (WGS) entry which is preliminary data.</text>
</comment>
<dbReference type="EMBL" id="JACCBX010000017">
    <property type="protein sequence ID" value="NYE08961.1"/>
    <property type="molecule type" value="Genomic_DNA"/>
</dbReference>
<sequence length="74" mass="8712">MQWNWDTVLLVQLLIWFIVLFERKQLKNASKADRITFAVILFLSTLSSFHNLENLQGPITFLKYILGPLGRMME</sequence>
<name>A0A852TLC3_9BACI</name>
<evidence type="ECO:0000313" key="3">
    <source>
        <dbReference type="Proteomes" id="UP000548423"/>
    </source>
</evidence>
<evidence type="ECO:0000313" key="2">
    <source>
        <dbReference type="EMBL" id="NYE08961.1"/>
    </source>
</evidence>
<feature type="transmembrane region" description="Helical" evidence="1">
    <location>
        <begin position="6"/>
        <end position="23"/>
    </location>
</feature>
<proteinExistence type="predicted"/>
<dbReference type="AlphaFoldDB" id="A0A852TLC3"/>